<name>A0A8F5C0L7_9CREN</name>
<organism evidence="1 2">
    <name type="scientific">Saccharolobus shibatae</name>
    <dbReference type="NCBI Taxonomy" id="2286"/>
    <lineage>
        <taxon>Archaea</taxon>
        <taxon>Thermoproteota</taxon>
        <taxon>Thermoprotei</taxon>
        <taxon>Sulfolobales</taxon>
        <taxon>Sulfolobaceae</taxon>
        <taxon>Saccharolobus</taxon>
    </lineage>
</organism>
<evidence type="ECO:0000313" key="1">
    <source>
        <dbReference type="EMBL" id="QXJ34872.1"/>
    </source>
</evidence>
<protein>
    <submittedName>
        <fullName evidence="1">Uncharacterized protein</fullName>
    </submittedName>
</protein>
<dbReference type="RefSeq" id="WP_261310130.1">
    <property type="nucleotide sequence ID" value="NZ_CP077713.1"/>
</dbReference>
<keyword evidence="2" id="KW-1185">Reference proteome</keyword>
<dbReference type="EMBL" id="CP077713">
    <property type="protein sequence ID" value="QXJ34872.1"/>
    <property type="molecule type" value="Genomic_DNA"/>
</dbReference>
<reference evidence="1 2" key="1">
    <citation type="journal article" date="2021" name="Environ. Microbiol.">
        <title>New insights into the diversity and evolution of the archaeal mobilome from three complete genomes of Saccharolobus shibatae.</title>
        <authorList>
            <person name="Medvedeva S."/>
            <person name="Brandt D."/>
            <person name="Cvirkaite-Krupovic V."/>
            <person name="Liu Y."/>
            <person name="Severinov K."/>
            <person name="Ishino S."/>
            <person name="Ishino Y."/>
            <person name="Prangishvili D."/>
            <person name="Kalinowski J."/>
            <person name="Krupovic M."/>
        </authorList>
    </citation>
    <scope>NUCLEOTIDE SEQUENCE [LARGE SCALE GENOMIC DNA]</scope>
    <source>
        <strain evidence="1 2">S38A</strain>
    </source>
</reference>
<gene>
    <name evidence="1" type="ORF">J5U22_01419</name>
</gene>
<sequence length="86" mass="10323">MKNVGFHEEKLEFYKGENYSLSKRIRPWEVHVIIYPDGFIDSYFEVSREYFEHLTYKAIPSIYEPFESYKTAYNKLHVFDAVVKSG</sequence>
<dbReference type="Proteomes" id="UP000694036">
    <property type="component" value="Chromosome"/>
</dbReference>
<accession>A0A8F5C0L7</accession>
<dbReference type="AlphaFoldDB" id="A0A8F5C0L7"/>
<proteinExistence type="predicted"/>
<evidence type="ECO:0000313" key="2">
    <source>
        <dbReference type="Proteomes" id="UP000694036"/>
    </source>
</evidence>
<dbReference type="GeneID" id="75046089"/>